<feature type="compositionally biased region" description="Basic and acidic residues" evidence="1">
    <location>
        <begin position="1"/>
        <end position="11"/>
    </location>
</feature>
<accession>A0A3A2ZEA8</accession>
<feature type="compositionally biased region" description="Low complexity" evidence="1">
    <location>
        <begin position="38"/>
        <end position="48"/>
    </location>
</feature>
<dbReference type="AlphaFoldDB" id="A0A3A2ZEA8"/>
<reference evidence="5" key="1">
    <citation type="submission" date="2017-02" db="EMBL/GenBank/DDBJ databases">
        <authorList>
            <person name="Tafer H."/>
            <person name="Lopandic K."/>
        </authorList>
    </citation>
    <scope>NUCLEOTIDE SEQUENCE [LARGE SCALE GENOMIC DNA]</scope>
    <source>
        <strain evidence="5">CBS 366.77</strain>
    </source>
</reference>
<sequence>MPGRFPSDHNHSFSQSSSHSQRPGQGQGQGQETDPMRRSTSNRSSNPNVFSDDYSLEPIDSEQTTLTPSNQSVSSFTSSSTLRSAHVPPKPATTPTSEREATENPFGDDARVSFEDSFYRSSLPPKGIDYSRNSRSQSNSSRFSIPPRALSPYTGATGPSHPYAMYPQVGVSRSPSVTTTSTMRPADRPLGDASAPQHPYAMYPQNVVLEEGMDDGTIPLGFPGHNQTYQVAPGRADDDVGDLVGPDGHTEQLPPYTRYPDGVVPKVEGSFEAATNAGIIEDSPPSQQEGPPDSEDIPRTTVTQHPPAEPRQPPEETPTGVMAFEEKLKTKGKKKACCGLPVWTLVLVCVVILVVACIGGIIGGVLGARKAASDEQKKAQQTQAQLPDIVTVTATPSMDATPITSTPPHLSSLPTGTYVIPASSKNQSKFCVADTDFRSSWGCTNKGNIPINIEEIDSLHGSISFHSDPYSGSFTYGAQAPYLPSPTQSMSMVQDTNDVGLGPALFFMTSFDKLVIVPQDAFPSSAVSKRNIPEHEIPPRAASSRKVVANAGDKPWFCWWNSTVLEFFLYVNETTNESLYGSTTLTDDPTSTESGGSSTIQTTLPDYPRRIKIEERRDYPDIKSPYCQQMSVLSDGSVVTASPSTVNIKEVEPTPTTTQTVDAEPTPTYTAVAQYQSACYCVSLTD</sequence>
<feature type="region of interest" description="Disordered" evidence="1">
    <location>
        <begin position="1"/>
        <end position="199"/>
    </location>
</feature>
<keyword evidence="2" id="KW-1133">Transmembrane helix</keyword>
<evidence type="ECO:0000259" key="3">
    <source>
        <dbReference type="Pfam" id="PF25130"/>
    </source>
</evidence>
<dbReference type="Pfam" id="PF25130">
    <property type="entry name" value="DUF7820"/>
    <property type="match status" value="1"/>
</dbReference>
<feature type="compositionally biased region" description="Basic and acidic residues" evidence="1">
    <location>
        <begin position="97"/>
        <end position="118"/>
    </location>
</feature>
<keyword evidence="5" id="KW-1185">Reference proteome</keyword>
<protein>
    <recommendedName>
        <fullName evidence="3">DUF7820 domain-containing protein</fullName>
    </recommendedName>
</protein>
<evidence type="ECO:0000256" key="2">
    <source>
        <dbReference type="SAM" id="Phobius"/>
    </source>
</evidence>
<feature type="compositionally biased region" description="Low complexity" evidence="1">
    <location>
        <begin position="67"/>
        <end position="84"/>
    </location>
</feature>
<evidence type="ECO:0000313" key="4">
    <source>
        <dbReference type="EMBL" id="RJE20940.1"/>
    </source>
</evidence>
<dbReference type="PANTHER" id="PTHR42078">
    <property type="entry name" value="GLUCAN 1, 4-ALPHA-GLUCOSIDASE"/>
    <property type="match status" value="1"/>
</dbReference>
<feature type="domain" description="DUF7820" evidence="3">
    <location>
        <begin position="394"/>
        <end position="663"/>
    </location>
</feature>
<proteinExistence type="predicted"/>
<feature type="compositionally biased region" description="Low complexity" evidence="1">
    <location>
        <begin position="171"/>
        <end position="184"/>
    </location>
</feature>
<dbReference type="OrthoDB" id="514070at2759"/>
<dbReference type="PANTHER" id="PTHR42078:SF1">
    <property type="entry name" value="GLUCAN 1, 4-ALPHA-GLUCOSIDASE"/>
    <property type="match status" value="1"/>
</dbReference>
<name>A0A3A2ZEA8_9EURO</name>
<comment type="caution">
    <text evidence="4">The sequence shown here is derived from an EMBL/GenBank/DDBJ whole genome shotgun (WGS) entry which is preliminary data.</text>
</comment>
<feature type="compositionally biased region" description="Low complexity" evidence="1">
    <location>
        <begin position="131"/>
        <end position="144"/>
    </location>
</feature>
<feature type="region of interest" description="Disordered" evidence="1">
    <location>
        <begin position="582"/>
        <end position="601"/>
    </location>
</feature>
<keyword evidence="2" id="KW-0472">Membrane</keyword>
<dbReference type="EMBL" id="MVGC01000265">
    <property type="protein sequence ID" value="RJE20940.1"/>
    <property type="molecule type" value="Genomic_DNA"/>
</dbReference>
<dbReference type="Proteomes" id="UP000266188">
    <property type="component" value="Unassembled WGS sequence"/>
</dbReference>
<organism evidence="4 5">
    <name type="scientific">Aspergillus sclerotialis</name>
    <dbReference type="NCBI Taxonomy" id="2070753"/>
    <lineage>
        <taxon>Eukaryota</taxon>
        <taxon>Fungi</taxon>
        <taxon>Dikarya</taxon>
        <taxon>Ascomycota</taxon>
        <taxon>Pezizomycotina</taxon>
        <taxon>Eurotiomycetes</taxon>
        <taxon>Eurotiomycetidae</taxon>
        <taxon>Eurotiales</taxon>
        <taxon>Aspergillaceae</taxon>
        <taxon>Aspergillus</taxon>
        <taxon>Aspergillus subgen. Polypaecilum</taxon>
    </lineage>
</organism>
<evidence type="ECO:0000256" key="1">
    <source>
        <dbReference type="SAM" id="MobiDB-lite"/>
    </source>
</evidence>
<feature type="region of interest" description="Disordered" evidence="1">
    <location>
        <begin position="240"/>
        <end position="259"/>
    </location>
</feature>
<feature type="compositionally biased region" description="Low complexity" evidence="1">
    <location>
        <begin position="12"/>
        <end position="24"/>
    </location>
</feature>
<dbReference type="STRING" id="2070753.A0A3A2ZEA8"/>
<gene>
    <name evidence="4" type="ORF">PHISCL_06733</name>
</gene>
<evidence type="ECO:0000313" key="5">
    <source>
        <dbReference type="Proteomes" id="UP000266188"/>
    </source>
</evidence>
<feature type="region of interest" description="Disordered" evidence="1">
    <location>
        <begin position="277"/>
        <end position="320"/>
    </location>
</feature>
<keyword evidence="2" id="KW-0812">Transmembrane</keyword>
<feature type="transmembrane region" description="Helical" evidence="2">
    <location>
        <begin position="342"/>
        <end position="368"/>
    </location>
</feature>
<dbReference type="InterPro" id="IPR056722">
    <property type="entry name" value="DUF7820"/>
</dbReference>